<evidence type="ECO:0000313" key="3">
    <source>
        <dbReference type="Proteomes" id="UP000541444"/>
    </source>
</evidence>
<feature type="region of interest" description="Disordered" evidence="1">
    <location>
        <begin position="48"/>
        <end position="78"/>
    </location>
</feature>
<dbReference type="Proteomes" id="UP000541444">
    <property type="component" value="Unassembled WGS sequence"/>
</dbReference>
<feature type="region of interest" description="Disordered" evidence="1">
    <location>
        <begin position="1"/>
        <end position="27"/>
    </location>
</feature>
<gene>
    <name evidence="2" type="ORF">GIB67_026489</name>
</gene>
<reference evidence="2 3" key="1">
    <citation type="journal article" date="2020" name="IScience">
        <title>Genome Sequencing of the Endangered Kingdonia uniflora (Circaeasteraceae, Ranunculales) Reveals Potential Mechanisms of Evolutionary Specialization.</title>
        <authorList>
            <person name="Sun Y."/>
            <person name="Deng T."/>
            <person name="Zhang A."/>
            <person name="Moore M.J."/>
            <person name="Landis J.B."/>
            <person name="Lin N."/>
            <person name="Zhang H."/>
            <person name="Zhang X."/>
            <person name="Huang J."/>
            <person name="Zhang X."/>
            <person name="Sun H."/>
            <person name="Wang H."/>
        </authorList>
    </citation>
    <scope>NUCLEOTIDE SEQUENCE [LARGE SCALE GENOMIC DNA]</scope>
    <source>
        <strain evidence="2">TB1705</strain>
        <tissue evidence="2">Leaf</tissue>
    </source>
</reference>
<dbReference type="AlphaFoldDB" id="A0A7J7P6E5"/>
<name>A0A7J7P6E5_9MAGN</name>
<feature type="compositionally biased region" description="Basic and acidic residues" evidence="1">
    <location>
        <begin position="50"/>
        <end position="61"/>
    </location>
</feature>
<feature type="compositionally biased region" description="Basic and acidic residues" evidence="1">
    <location>
        <begin position="1"/>
        <end position="23"/>
    </location>
</feature>
<evidence type="ECO:0000313" key="2">
    <source>
        <dbReference type="EMBL" id="KAF6175001.1"/>
    </source>
</evidence>
<protein>
    <submittedName>
        <fullName evidence="2">Uncharacterized protein</fullName>
    </submittedName>
</protein>
<comment type="caution">
    <text evidence="2">The sequence shown here is derived from an EMBL/GenBank/DDBJ whole genome shotgun (WGS) entry which is preliminary data.</text>
</comment>
<accession>A0A7J7P6E5</accession>
<evidence type="ECO:0000256" key="1">
    <source>
        <dbReference type="SAM" id="MobiDB-lite"/>
    </source>
</evidence>
<dbReference type="EMBL" id="JACGCM010000223">
    <property type="protein sequence ID" value="KAF6175001.1"/>
    <property type="molecule type" value="Genomic_DNA"/>
</dbReference>
<proteinExistence type="predicted"/>
<keyword evidence="3" id="KW-1185">Reference proteome</keyword>
<sequence length="78" mass="8340">MPQVHGDKVVDGSAAEKPKEGSDNKVLGEALEGGAEGNACVDGLQGLKISDGEEKGNRELEKDEEEKEEWPILTEGYV</sequence>
<organism evidence="2 3">
    <name type="scientific">Kingdonia uniflora</name>
    <dbReference type="NCBI Taxonomy" id="39325"/>
    <lineage>
        <taxon>Eukaryota</taxon>
        <taxon>Viridiplantae</taxon>
        <taxon>Streptophyta</taxon>
        <taxon>Embryophyta</taxon>
        <taxon>Tracheophyta</taxon>
        <taxon>Spermatophyta</taxon>
        <taxon>Magnoliopsida</taxon>
        <taxon>Ranunculales</taxon>
        <taxon>Circaeasteraceae</taxon>
        <taxon>Kingdonia</taxon>
    </lineage>
</organism>